<accession>A0AA43QWC7</accession>
<dbReference type="AlphaFoldDB" id="A0AA43QWC7"/>
<comment type="caution">
    <text evidence="1">The sequence shown here is derived from an EMBL/GenBank/DDBJ whole genome shotgun (WGS) entry which is preliminary data.</text>
</comment>
<dbReference type="Proteomes" id="UP001161017">
    <property type="component" value="Unassembled WGS sequence"/>
</dbReference>
<dbReference type="EMBL" id="JAPUFD010000017">
    <property type="protein sequence ID" value="MDI1492128.1"/>
    <property type="molecule type" value="Genomic_DNA"/>
</dbReference>
<organism evidence="1 2">
    <name type="scientific">Ramalina farinacea</name>
    <dbReference type="NCBI Taxonomy" id="258253"/>
    <lineage>
        <taxon>Eukaryota</taxon>
        <taxon>Fungi</taxon>
        <taxon>Dikarya</taxon>
        <taxon>Ascomycota</taxon>
        <taxon>Pezizomycotina</taxon>
        <taxon>Lecanoromycetes</taxon>
        <taxon>OSLEUM clade</taxon>
        <taxon>Lecanoromycetidae</taxon>
        <taxon>Lecanorales</taxon>
        <taxon>Lecanorineae</taxon>
        <taxon>Ramalinaceae</taxon>
        <taxon>Ramalina</taxon>
    </lineage>
</organism>
<sequence>MALQSIEESSQLCQYACANSSLPKSLTKARDKITTWRLVLDGAIRREQDGIFLRRFFFKPQSLRLLQSSHALSIRMEDRVHEIMDTVEAWEAHNKKLMRTTHLSQSFDHVPSFEFSPTGAVAVPASLATQVAFQDPPFIWQEQSRKDPALTGFDGKPMVLYYDFDETDQARVSSLRSTIGQLCRERSNVQIISGSLYTICNVLAQAMAMSELGNDVLGSVQRSWMMARAEAIKRYEQESGADWDSLVNLVTKRGPKPPQYQ</sequence>
<name>A0AA43QWC7_9LECA</name>
<protein>
    <submittedName>
        <fullName evidence="1">Uncharacterized protein</fullName>
    </submittedName>
</protein>
<reference evidence="1" key="1">
    <citation type="journal article" date="2023" name="Genome Biol. Evol.">
        <title>First Whole Genome Sequence and Flow Cytometry Genome Size Data for the Lichen-Forming Fungus Ramalina farinacea (Ascomycota).</title>
        <authorList>
            <person name="Llewellyn T."/>
            <person name="Mian S."/>
            <person name="Hill R."/>
            <person name="Leitch I.J."/>
            <person name="Gaya E."/>
        </authorList>
    </citation>
    <scope>NUCLEOTIDE SEQUENCE</scope>
    <source>
        <strain evidence="1">LIQ254RAFAR</strain>
    </source>
</reference>
<proteinExistence type="predicted"/>
<evidence type="ECO:0000313" key="2">
    <source>
        <dbReference type="Proteomes" id="UP001161017"/>
    </source>
</evidence>
<keyword evidence="2" id="KW-1185">Reference proteome</keyword>
<gene>
    <name evidence="1" type="ORF">OHK93_003340</name>
</gene>
<evidence type="ECO:0000313" key="1">
    <source>
        <dbReference type="EMBL" id="MDI1492128.1"/>
    </source>
</evidence>